<accession>A0ABQ9FKS3</accession>
<evidence type="ECO:0000256" key="1">
    <source>
        <dbReference type="SAM" id="MobiDB-lite"/>
    </source>
</evidence>
<feature type="region of interest" description="Disordered" evidence="1">
    <location>
        <begin position="1"/>
        <end position="77"/>
    </location>
</feature>
<feature type="domain" description="AAA+ ATPase" evidence="2">
    <location>
        <begin position="171"/>
        <end position="392"/>
    </location>
</feature>
<comment type="caution">
    <text evidence="3">The sequence shown here is derived from an EMBL/GenBank/DDBJ whole genome shotgun (WGS) entry which is preliminary data.</text>
</comment>
<organism evidence="3 4">
    <name type="scientific">Tegillarca granosa</name>
    <name type="common">Malaysian cockle</name>
    <name type="synonym">Anadara granosa</name>
    <dbReference type="NCBI Taxonomy" id="220873"/>
    <lineage>
        <taxon>Eukaryota</taxon>
        <taxon>Metazoa</taxon>
        <taxon>Spiralia</taxon>
        <taxon>Lophotrochozoa</taxon>
        <taxon>Mollusca</taxon>
        <taxon>Bivalvia</taxon>
        <taxon>Autobranchia</taxon>
        <taxon>Pteriomorphia</taxon>
        <taxon>Arcoida</taxon>
        <taxon>Arcoidea</taxon>
        <taxon>Arcidae</taxon>
        <taxon>Tegillarca</taxon>
    </lineage>
</organism>
<feature type="compositionally biased region" description="Basic and acidic residues" evidence="1">
    <location>
        <begin position="19"/>
        <end position="40"/>
    </location>
</feature>
<dbReference type="Gene3D" id="3.40.50.300">
    <property type="entry name" value="P-loop containing nucleotide triphosphate hydrolases"/>
    <property type="match status" value="1"/>
</dbReference>
<name>A0ABQ9FKS3_TEGGR</name>
<reference evidence="3 4" key="1">
    <citation type="submission" date="2022-12" db="EMBL/GenBank/DDBJ databases">
        <title>Chromosome-level genome of Tegillarca granosa.</title>
        <authorList>
            <person name="Kim J."/>
        </authorList>
    </citation>
    <scope>NUCLEOTIDE SEQUENCE [LARGE SCALE GENOMIC DNA]</scope>
    <source>
        <strain evidence="3">Teg-2019</strain>
        <tissue evidence="3">Adductor muscle</tissue>
    </source>
</reference>
<dbReference type="Pfam" id="PF00004">
    <property type="entry name" value="AAA"/>
    <property type="match status" value="1"/>
</dbReference>
<dbReference type="EMBL" id="JARBDR010000214">
    <property type="protein sequence ID" value="KAJ8317885.1"/>
    <property type="molecule type" value="Genomic_DNA"/>
</dbReference>
<sequence>MYKVLKDKVDMDTEETMDNDTKKNNKDSKDEAKIQEEKEKKIKRRSLRLKRKEEDVIIIGSPEPKDEQKTGEDTNSIPDLGLTLPSLLWTEKYQPEHSSEIVGNSALVKKLKSWLLEWKQRVDREARRAKMLLMKQKKKNQEVVQEDEWWADDSCDFDMDSDDSDDEYDRLCNTVMLVGPTGIGKTATVYALAQELGYKVFEVNASSSRNGKRILSQLQEATQSHQVANHKEKTVGTPSKKTNLSTASKSKDITEKKLPTSFANLFKKASTSAKPEKTPTTPSKSKKRKRKEDYFVEEKTPKKKKTGGKLESNTKKLDNKKDLEALGSKRSNLTSISLILFEELDIAFDEDKGFWSAVQHFMNTTKIPIILTTDDPSLSSKFEGRFELYSFKTPSLTNATLYLQLICLVENVRTDSREIFELLTLNKGDIRKTLLSLQYILDSGGGVKQIKHQISLNSKLPPSTHLPLDENTCSQDSQYLVRKVDNVSTVESVLLLNDNKLEDDDDDDDFVSLKPVRSSARRLIVDDESSSSGFQNVAEKKSMEVTSDVVIETPVLSYRD</sequence>
<feature type="compositionally biased region" description="Polar residues" evidence="1">
    <location>
        <begin position="236"/>
        <end position="248"/>
    </location>
</feature>
<feature type="compositionally biased region" description="Basic residues" evidence="1">
    <location>
        <begin position="41"/>
        <end position="50"/>
    </location>
</feature>
<dbReference type="PANTHER" id="PTHR23389">
    <property type="entry name" value="CHROMOSOME TRANSMISSION FIDELITY FACTOR 18"/>
    <property type="match status" value="1"/>
</dbReference>
<evidence type="ECO:0000313" key="4">
    <source>
        <dbReference type="Proteomes" id="UP001217089"/>
    </source>
</evidence>
<proteinExistence type="predicted"/>
<evidence type="ECO:0000259" key="2">
    <source>
        <dbReference type="SMART" id="SM00382"/>
    </source>
</evidence>
<feature type="region of interest" description="Disordered" evidence="1">
    <location>
        <begin position="268"/>
        <end position="313"/>
    </location>
</feature>
<feature type="compositionally biased region" description="Basic and acidic residues" evidence="1">
    <location>
        <begin position="291"/>
        <end position="300"/>
    </location>
</feature>
<dbReference type="InterPro" id="IPR003959">
    <property type="entry name" value="ATPase_AAA_core"/>
</dbReference>
<keyword evidence="4" id="KW-1185">Reference proteome</keyword>
<dbReference type="Proteomes" id="UP001217089">
    <property type="component" value="Unassembled WGS sequence"/>
</dbReference>
<dbReference type="InterPro" id="IPR027417">
    <property type="entry name" value="P-loop_NTPase"/>
</dbReference>
<dbReference type="SMART" id="SM00382">
    <property type="entry name" value="AAA"/>
    <property type="match status" value="1"/>
</dbReference>
<dbReference type="CDD" id="cd00009">
    <property type="entry name" value="AAA"/>
    <property type="match status" value="1"/>
</dbReference>
<feature type="compositionally biased region" description="Basic and acidic residues" evidence="1">
    <location>
        <begin position="63"/>
        <end position="72"/>
    </location>
</feature>
<dbReference type="SUPFAM" id="SSF52540">
    <property type="entry name" value="P-loop containing nucleoside triphosphate hydrolases"/>
    <property type="match status" value="1"/>
</dbReference>
<gene>
    <name evidence="3" type="ORF">KUTeg_002976</name>
</gene>
<feature type="region of interest" description="Disordered" evidence="1">
    <location>
        <begin position="221"/>
        <end position="252"/>
    </location>
</feature>
<dbReference type="InterPro" id="IPR003593">
    <property type="entry name" value="AAA+_ATPase"/>
</dbReference>
<dbReference type="PANTHER" id="PTHR23389:SF21">
    <property type="entry name" value="ATPASE FAMILY AAA DOMAIN-CONTAINING PROTEIN 5"/>
    <property type="match status" value="1"/>
</dbReference>
<evidence type="ECO:0000313" key="3">
    <source>
        <dbReference type="EMBL" id="KAJ8317885.1"/>
    </source>
</evidence>
<feature type="compositionally biased region" description="Basic and acidic residues" evidence="1">
    <location>
        <begin position="1"/>
        <end position="11"/>
    </location>
</feature>
<protein>
    <recommendedName>
        <fullName evidence="2">AAA+ ATPase domain-containing protein</fullName>
    </recommendedName>
</protein>